<feature type="disulfide bond" evidence="4">
    <location>
        <begin position="150"/>
        <end position="159"/>
    </location>
</feature>
<proteinExistence type="predicted"/>
<gene>
    <name evidence="6" type="ORF">CEXT_58641</name>
</gene>
<sequence>MDHEENESILISFYIYGKENFNGPLKADCKYTGEECVTEKGKAAKKCKPEYGDKDGTCTACNCGAGSNCTFTCNNWLCWYPTKKNASAKKDMKKNLGRWCMLDELHKKPQNNSLKNNLSGSSYIAGPCSTKPCQNGGTCTVDGQSFKCDCKPPFNGNTCEIGPCSSNPCQNKGTCAVDGMSFKCKCKFPF</sequence>
<name>A0AAV4MFR2_CAEEX</name>
<dbReference type="PROSITE" id="PS00022">
    <property type="entry name" value="EGF_1"/>
    <property type="match status" value="1"/>
</dbReference>
<keyword evidence="7" id="KW-1185">Reference proteome</keyword>
<comment type="caution">
    <text evidence="6">The sequence shown here is derived from an EMBL/GenBank/DDBJ whole genome shotgun (WGS) entry which is preliminary data.</text>
</comment>
<evidence type="ECO:0000313" key="6">
    <source>
        <dbReference type="EMBL" id="GIX70670.1"/>
    </source>
</evidence>
<dbReference type="InterPro" id="IPR051830">
    <property type="entry name" value="NOTCH_homolog"/>
</dbReference>
<dbReference type="PROSITE" id="PS01186">
    <property type="entry name" value="EGF_2"/>
    <property type="match status" value="1"/>
</dbReference>
<evidence type="ECO:0000256" key="4">
    <source>
        <dbReference type="PROSITE-ProRule" id="PRU00076"/>
    </source>
</evidence>
<protein>
    <recommendedName>
        <fullName evidence="5">EGF-like domain-containing protein</fullName>
    </recommendedName>
</protein>
<evidence type="ECO:0000256" key="2">
    <source>
        <dbReference type="ARBA" id="ARBA00022737"/>
    </source>
</evidence>
<feature type="domain" description="EGF-like" evidence="5">
    <location>
        <begin position="124"/>
        <end position="160"/>
    </location>
</feature>
<dbReference type="Proteomes" id="UP001054945">
    <property type="component" value="Unassembled WGS sequence"/>
</dbReference>
<evidence type="ECO:0000256" key="1">
    <source>
        <dbReference type="ARBA" id="ARBA00022536"/>
    </source>
</evidence>
<reference evidence="6 7" key="1">
    <citation type="submission" date="2021-06" db="EMBL/GenBank/DDBJ databases">
        <title>Caerostris extrusa draft genome.</title>
        <authorList>
            <person name="Kono N."/>
            <person name="Arakawa K."/>
        </authorList>
    </citation>
    <scope>NUCLEOTIDE SEQUENCE [LARGE SCALE GENOMIC DNA]</scope>
</reference>
<keyword evidence="2" id="KW-0677">Repeat</keyword>
<dbReference type="SUPFAM" id="SSF57196">
    <property type="entry name" value="EGF/Laminin"/>
    <property type="match status" value="2"/>
</dbReference>
<dbReference type="CDD" id="cd00054">
    <property type="entry name" value="EGF_CA"/>
    <property type="match status" value="1"/>
</dbReference>
<dbReference type="FunFam" id="2.10.25.10:FF:000095">
    <property type="entry name" value="Notch, isoform B"/>
    <property type="match status" value="1"/>
</dbReference>
<evidence type="ECO:0000313" key="7">
    <source>
        <dbReference type="Proteomes" id="UP001054945"/>
    </source>
</evidence>
<accession>A0AAV4MFR2</accession>
<keyword evidence="1 4" id="KW-0245">EGF-like domain</keyword>
<dbReference type="PANTHER" id="PTHR24033:SF151">
    <property type="entry name" value="NOTCH 2"/>
    <property type="match status" value="1"/>
</dbReference>
<organism evidence="6 7">
    <name type="scientific">Caerostris extrusa</name>
    <name type="common">Bark spider</name>
    <name type="synonym">Caerostris bankana</name>
    <dbReference type="NCBI Taxonomy" id="172846"/>
    <lineage>
        <taxon>Eukaryota</taxon>
        <taxon>Metazoa</taxon>
        <taxon>Ecdysozoa</taxon>
        <taxon>Arthropoda</taxon>
        <taxon>Chelicerata</taxon>
        <taxon>Arachnida</taxon>
        <taxon>Araneae</taxon>
        <taxon>Araneomorphae</taxon>
        <taxon>Entelegynae</taxon>
        <taxon>Araneoidea</taxon>
        <taxon>Araneidae</taxon>
        <taxon>Caerostris</taxon>
    </lineage>
</organism>
<evidence type="ECO:0000256" key="3">
    <source>
        <dbReference type="ARBA" id="ARBA00023157"/>
    </source>
</evidence>
<evidence type="ECO:0000259" key="5">
    <source>
        <dbReference type="PROSITE" id="PS50026"/>
    </source>
</evidence>
<keyword evidence="3 4" id="KW-1015">Disulfide bond</keyword>
<dbReference type="AlphaFoldDB" id="A0AAV4MFR2"/>
<dbReference type="EMBL" id="BPLR01019691">
    <property type="protein sequence ID" value="GIX70670.1"/>
    <property type="molecule type" value="Genomic_DNA"/>
</dbReference>
<dbReference type="PROSITE" id="PS50026">
    <property type="entry name" value="EGF_3"/>
    <property type="match status" value="1"/>
</dbReference>
<dbReference type="Pfam" id="PF00008">
    <property type="entry name" value="EGF"/>
    <property type="match status" value="1"/>
</dbReference>
<dbReference type="PANTHER" id="PTHR24033">
    <property type="entry name" value="EGF-LIKE DOMAIN-CONTAINING PROTEIN"/>
    <property type="match status" value="1"/>
</dbReference>
<dbReference type="SMART" id="SM00181">
    <property type="entry name" value="EGF"/>
    <property type="match status" value="2"/>
</dbReference>
<comment type="caution">
    <text evidence="4">Lacks conserved residue(s) required for the propagation of feature annotation.</text>
</comment>
<dbReference type="Gene3D" id="2.10.25.10">
    <property type="entry name" value="Laminin"/>
    <property type="match status" value="2"/>
</dbReference>
<dbReference type="InterPro" id="IPR000742">
    <property type="entry name" value="EGF"/>
</dbReference>